<dbReference type="InterPro" id="IPR002259">
    <property type="entry name" value="Eqnu_transpt"/>
</dbReference>
<dbReference type="Pfam" id="PF01733">
    <property type="entry name" value="Nucleoside_tran"/>
    <property type="match status" value="1"/>
</dbReference>
<keyword evidence="5 8" id="KW-1133">Transmembrane helix</keyword>
<dbReference type="GO" id="GO:0005886">
    <property type="term" value="C:plasma membrane"/>
    <property type="evidence" value="ECO:0007669"/>
    <property type="project" value="TreeGrafter"/>
</dbReference>
<evidence type="ECO:0000256" key="3">
    <source>
        <dbReference type="ARBA" id="ARBA00022448"/>
    </source>
</evidence>
<feature type="transmembrane region" description="Helical" evidence="8">
    <location>
        <begin position="200"/>
        <end position="222"/>
    </location>
</feature>
<dbReference type="EMBL" id="JAVRBK010000005">
    <property type="protein sequence ID" value="KAK5643124.1"/>
    <property type="molecule type" value="Genomic_DNA"/>
</dbReference>
<keyword evidence="3" id="KW-0813">Transport</keyword>
<feature type="transmembrane region" description="Helical" evidence="8">
    <location>
        <begin position="106"/>
        <end position="127"/>
    </location>
</feature>
<dbReference type="InterPro" id="IPR036259">
    <property type="entry name" value="MFS_trans_sf"/>
</dbReference>
<dbReference type="PIRSF" id="PIRSF016379">
    <property type="entry name" value="ENT"/>
    <property type="match status" value="1"/>
</dbReference>
<feature type="transmembrane region" description="Helical" evidence="8">
    <location>
        <begin position="364"/>
        <end position="386"/>
    </location>
</feature>
<evidence type="ECO:0000256" key="6">
    <source>
        <dbReference type="ARBA" id="ARBA00023136"/>
    </source>
</evidence>
<dbReference type="PRINTS" id="PR01130">
    <property type="entry name" value="DERENTRNSPRT"/>
</dbReference>
<evidence type="ECO:0000313" key="10">
    <source>
        <dbReference type="Proteomes" id="UP001329430"/>
    </source>
</evidence>
<feature type="transmembrane region" description="Helical" evidence="8">
    <location>
        <begin position="297"/>
        <end position="319"/>
    </location>
</feature>
<evidence type="ECO:0000256" key="7">
    <source>
        <dbReference type="SAM" id="MobiDB-lite"/>
    </source>
</evidence>
<evidence type="ECO:0000256" key="2">
    <source>
        <dbReference type="ARBA" id="ARBA00007965"/>
    </source>
</evidence>
<dbReference type="PANTHER" id="PTHR10332:SF88">
    <property type="entry name" value="EQUILIBRATIVE NUCLEOSIDE TRANSPORTER 1, ISOFORM A"/>
    <property type="match status" value="1"/>
</dbReference>
<keyword evidence="6 8" id="KW-0472">Membrane</keyword>
<evidence type="ECO:0000256" key="1">
    <source>
        <dbReference type="ARBA" id="ARBA00004141"/>
    </source>
</evidence>
<dbReference type="Proteomes" id="UP001329430">
    <property type="component" value="Chromosome 5"/>
</dbReference>
<name>A0AAN7VFP9_9COLE</name>
<comment type="subcellular location">
    <subcellularLocation>
        <location evidence="1">Membrane</location>
        <topology evidence="1">Multi-pass membrane protein</topology>
    </subcellularLocation>
</comment>
<evidence type="ECO:0000256" key="4">
    <source>
        <dbReference type="ARBA" id="ARBA00022692"/>
    </source>
</evidence>
<keyword evidence="4 8" id="KW-0812">Transmembrane</keyword>
<feature type="region of interest" description="Disordered" evidence="7">
    <location>
        <begin position="1"/>
        <end position="23"/>
    </location>
</feature>
<feature type="transmembrane region" description="Helical" evidence="8">
    <location>
        <begin position="139"/>
        <end position="156"/>
    </location>
</feature>
<comment type="caution">
    <text evidence="9">The sequence shown here is derived from an EMBL/GenBank/DDBJ whole genome shotgun (WGS) entry which is preliminary data.</text>
</comment>
<evidence type="ECO:0000256" key="5">
    <source>
        <dbReference type="ARBA" id="ARBA00022989"/>
    </source>
</evidence>
<dbReference type="PANTHER" id="PTHR10332">
    <property type="entry name" value="EQUILIBRATIVE NUCLEOSIDE TRANSPORTER"/>
    <property type="match status" value="1"/>
</dbReference>
<feature type="transmembrane region" description="Helical" evidence="8">
    <location>
        <begin position="168"/>
        <end position="193"/>
    </location>
</feature>
<comment type="similarity">
    <text evidence="2">Belongs to the SLC29A/ENT transporter (TC 2.A.57) family.</text>
</comment>
<proteinExistence type="inferred from homology"/>
<dbReference type="GO" id="GO:0005337">
    <property type="term" value="F:nucleoside transmembrane transporter activity"/>
    <property type="evidence" value="ECO:0007669"/>
    <property type="project" value="InterPro"/>
</dbReference>
<protein>
    <recommendedName>
        <fullName evidence="11">Equilibrative nucleoside transporter 3</fullName>
    </recommendedName>
</protein>
<feature type="transmembrane region" description="Helical" evidence="8">
    <location>
        <begin position="433"/>
        <end position="457"/>
    </location>
</feature>
<evidence type="ECO:0008006" key="11">
    <source>
        <dbReference type="Google" id="ProtNLM"/>
    </source>
</evidence>
<organism evidence="9 10">
    <name type="scientific">Pyrocoelia pectoralis</name>
    <dbReference type="NCBI Taxonomy" id="417401"/>
    <lineage>
        <taxon>Eukaryota</taxon>
        <taxon>Metazoa</taxon>
        <taxon>Ecdysozoa</taxon>
        <taxon>Arthropoda</taxon>
        <taxon>Hexapoda</taxon>
        <taxon>Insecta</taxon>
        <taxon>Pterygota</taxon>
        <taxon>Neoptera</taxon>
        <taxon>Endopterygota</taxon>
        <taxon>Coleoptera</taxon>
        <taxon>Polyphaga</taxon>
        <taxon>Elateriformia</taxon>
        <taxon>Elateroidea</taxon>
        <taxon>Lampyridae</taxon>
        <taxon>Lampyrinae</taxon>
        <taxon>Pyrocoelia</taxon>
    </lineage>
</organism>
<keyword evidence="10" id="KW-1185">Reference proteome</keyword>
<reference evidence="9 10" key="1">
    <citation type="journal article" date="2024" name="Insects">
        <title>An Improved Chromosome-Level Genome Assembly of the Firefly Pyrocoelia pectoralis.</title>
        <authorList>
            <person name="Fu X."/>
            <person name="Meyer-Rochow V.B."/>
            <person name="Ballantyne L."/>
            <person name="Zhu X."/>
        </authorList>
    </citation>
    <scope>NUCLEOTIDE SEQUENCE [LARGE SCALE GENOMIC DNA]</scope>
    <source>
        <strain evidence="9">XCY_ONT2</strain>
    </source>
</reference>
<feature type="transmembrane region" description="Helical" evidence="8">
    <location>
        <begin position="53"/>
        <end position="73"/>
    </location>
</feature>
<gene>
    <name evidence="9" type="ORF">RI129_006969</name>
</gene>
<evidence type="ECO:0000256" key="8">
    <source>
        <dbReference type="SAM" id="Phobius"/>
    </source>
</evidence>
<feature type="transmembrane region" description="Helical" evidence="8">
    <location>
        <begin position="234"/>
        <end position="254"/>
    </location>
</feature>
<evidence type="ECO:0000313" key="9">
    <source>
        <dbReference type="EMBL" id="KAK5643124.1"/>
    </source>
</evidence>
<sequence length="460" mass="51588">METANIKPLLDPVSSDTDEEGGHISNINDDRIVVVKDEEPLFKPQEPRDKYNIVFFIFYLLGMTTLLPWNFFITANDYWMYKFRDPKSQLNFFSPPPKRTPLQASFISYLSIASNVPCVIFLIINTALNKRVSLNTRMIGSLILMLVLLVTTTVLVKVDTDDWQTEFFIVTIITVVLLNVASAILSGSLFGIVGKFSPKYITAVFGGQALGAIFTAIVQIMALAIGASSILSGFIYYMVGNVVIVISLFVYVMLTKAIYFKFHIATKMGTELHEFSNELLRPQLINHKMILKKIWKFAASVFSIFCVTLSVYPGIAALIESESKGKAWNDIYFVPVITYLLMNCCDYTGRILASLIQWPKKGSLLLALCVIRLGFIPLFLLCNVQPRQHLPVIFNRDYYYVIIMVLFSISNGYLGNLAMMCAPRVVKNHEKEIASSMMAIFLGLGLTVGSAISIIFVKLV</sequence>
<dbReference type="SUPFAM" id="SSF103473">
    <property type="entry name" value="MFS general substrate transporter"/>
    <property type="match status" value="1"/>
</dbReference>
<dbReference type="AlphaFoldDB" id="A0AAN7VFP9"/>
<accession>A0AAN7VFP9</accession>
<feature type="transmembrane region" description="Helical" evidence="8">
    <location>
        <begin position="398"/>
        <end position="421"/>
    </location>
</feature>